<dbReference type="EMBL" id="CAJNOQ010022570">
    <property type="protein sequence ID" value="CAF1502930.1"/>
    <property type="molecule type" value="Genomic_DNA"/>
</dbReference>
<reference evidence="3" key="1">
    <citation type="submission" date="2021-02" db="EMBL/GenBank/DDBJ databases">
        <authorList>
            <person name="Nowell W R."/>
        </authorList>
    </citation>
    <scope>NUCLEOTIDE SEQUENCE</scope>
</reference>
<proteinExistence type="predicted"/>
<organism evidence="3 6">
    <name type="scientific">Didymodactylos carnosus</name>
    <dbReference type="NCBI Taxonomy" id="1234261"/>
    <lineage>
        <taxon>Eukaryota</taxon>
        <taxon>Metazoa</taxon>
        <taxon>Spiralia</taxon>
        <taxon>Gnathifera</taxon>
        <taxon>Rotifera</taxon>
        <taxon>Eurotatoria</taxon>
        <taxon>Bdelloidea</taxon>
        <taxon>Philodinida</taxon>
        <taxon>Philodinidae</taxon>
        <taxon>Didymodactylos</taxon>
    </lineage>
</organism>
<evidence type="ECO:0000313" key="4">
    <source>
        <dbReference type="EMBL" id="CAF4042285.1"/>
    </source>
</evidence>
<dbReference type="EMBL" id="CAJOBA010037441">
    <property type="protein sequence ID" value="CAF4042285.1"/>
    <property type="molecule type" value="Genomic_DNA"/>
</dbReference>
<gene>
    <name evidence="3" type="ORF">GPM918_LOCUS36766</name>
    <name evidence="2" type="ORF">OVA965_LOCUS25523</name>
    <name evidence="5" type="ORF">SRO942_LOCUS37515</name>
    <name evidence="4" type="ORF">TMI583_LOCUS26257</name>
</gene>
<evidence type="ECO:0000256" key="1">
    <source>
        <dbReference type="SAM" id="MobiDB-lite"/>
    </source>
</evidence>
<comment type="caution">
    <text evidence="3">The sequence shown here is derived from an EMBL/GenBank/DDBJ whole genome shotgun (WGS) entry which is preliminary data.</text>
</comment>
<protein>
    <submittedName>
        <fullName evidence="3">Uncharacterized protein</fullName>
    </submittedName>
</protein>
<dbReference type="Proteomes" id="UP000681722">
    <property type="component" value="Unassembled WGS sequence"/>
</dbReference>
<accession>A0A815T4S1</accession>
<evidence type="ECO:0000313" key="5">
    <source>
        <dbReference type="EMBL" id="CAF4364462.1"/>
    </source>
</evidence>
<evidence type="ECO:0000313" key="6">
    <source>
        <dbReference type="Proteomes" id="UP000663829"/>
    </source>
</evidence>
<keyword evidence="6" id="KW-1185">Reference proteome</keyword>
<dbReference type="Proteomes" id="UP000677228">
    <property type="component" value="Unassembled WGS sequence"/>
</dbReference>
<evidence type="ECO:0000313" key="3">
    <source>
        <dbReference type="EMBL" id="CAF1502930.1"/>
    </source>
</evidence>
<dbReference type="EMBL" id="CAJNOK010015890">
    <property type="protein sequence ID" value="CAF1234104.1"/>
    <property type="molecule type" value="Genomic_DNA"/>
</dbReference>
<dbReference type="Proteomes" id="UP000682733">
    <property type="component" value="Unassembled WGS sequence"/>
</dbReference>
<dbReference type="EMBL" id="CAJOBC010088090">
    <property type="protein sequence ID" value="CAF4364462.1"/>
    <property type="molecule type" value="Genomic_DNA"/>
</dbReference>
<name>A0A815T4S1_9BILA</name>
<feature type="region of interest" description="Disordered" evidence="1">
    <location>
        <begin position="1"/>
        <end position="34"/>
    </location>
</feature>
<sequence>MPTVSSRPAGKQKKQPCRLAAEDEDEGQEPLSKAVPLCDDDKKFKNRPYLEPVRIRAHLNTLAERTSTRGSYAWPRFYAPTESMKVGWTYQKTSVAF</sequence>
<dbReference type="Proteomes" id="UP000663829">
    <property type="component" value="Unassembled WGS sequence"/>
</dbReference>
<dbReference type="AlphaFoldDB" id="A0A815T4S1"/>
<evidence type="ECO:0000313" key="2">
    <source>
        <dbReference type="EMBL" id="CAF1234104.1"/>
    </source>
</evidence>